<organism evidence="1 2">
    <name type="scientific">Neurospora intermedia</name>
    <dbReference type="NCBI Taxonomy" id="5142"/>
    <lineage>
        <taxon>Eukaryota</taxon>
        <taxon>Fungi</taxon>
        <taxon>Dikarya</taxon>
        <taxon>Ascomycota</taxon>
        <taxon>Pezizomycotina</taxon>
        <taxon>Sordariomycetes</taxon>
        <taxon>Sordariomycetidae</taxon>
        <taxon>Sordariales</taxon>
        <taxon>Sordariaceae</taxon>
        <taxon>Neurospora</taxon>
    </lineage>
</organism>
<sequence length="153" mass="17789">MKRNRSPTSTMNPACAATMDTSEALKLVPIPALSRDMSNFGEWKFAVRFHLSYHNVGCFGAENEDGHQRDITSKIWRVEKDIGPAAPVISQDERRRRRLLAYSIIWSSAEDLIGFLKRRFGQKLQHEVDQFDPKILWHIILMYHKDRFPAQYA</sequence>
<gene>
    <name evidence="1" type="ORF">QR685DRAFT_65702</name>
</gene>
<dbReference type="EMBL" id="JAVLET010000001">
    <property type="protein sequence ID" value="KAL0475990.1"/>
    <property type="molecule type" value="Genomic_DNA"/>
</dbReference>
<evidence type="ECO:0000313" key="1">
    <source>
        <dbReference type="EMBL" id="KAL0475990.1"/>
    </source>
</evidence>
<comment type="caution">
    <text evidence="1">The sequence shown here is derived from an EMBL/GenBank/DDBJ whole genome shotgun (WGS) entry which is preliminary data.</text>
</comment>
<evidence type="ECO:0000313" key="2">
    <source>
        <dbReference type="Proteomes" id="UP001451303"/>
    </source>
</evidence>
<name>A0ABR3DTJ6_NEUIN</name>
<proteinExistence type="predicted"/>
<dbReference type="Proteomes" id="UP001451303">
    <property type="component" value="Unassembled WGS sequence"/>
</dbReference>
<accession>A0ABR3DTJ6</accession>
<reference evidence="1 2" key="1">
    <citation type="submission" date="2023-09" db="EMBL/GenBank/DDBJ databases">
        <title>Multi-omics analysis of a traditional fermented food reveals byproduct-associated fungal strains for waste-to-food upcycling.</title>
        <authorList>
            <consortium name="Lawrence Berkeley National Laboratory"/>
            <person name="Rekdal V.M."/>
            <person name="Villalobos-Escobedo J.M."/>
            <person name="Rodriguez-Valeron N."/>
            <person name="Garcia M.O."/>
            <person name="Vasquez D.P."/>
            <person name="Damayanti I."/>
            <person name="Sorensen P.M."/>
            <person name="Baidoo E.E."/>
            <person name="De Carvalho A.C."/>
            <person name="Riley R."/>
            <person name="Lipzen A."/>
            <person name="He G."/>
            <person name="Yan M."/>
            <person name="Haridas S."/>
            <person name="Daum C."/>
            <person name="Yoshinaga Y."/>
            <person name="Ng V."/>
            <person name="Grigoriev I.V."/>
            <person name="Munk R."/>
            <person name="Nuraida L."/>
            <person name="Wijaya C.H."/>
            <person name="Morales P.-C."/>
            <person name="Keasling J.D."/>
        </authorList>
    </citation>
    <scope>NUCLEOTIDE SEQUENCE [LARGE SCALE GENOMIC DNA]</scope>
    <source>
        <strain evidence="1 2">FGSC 2613</strain>
    </source>
</reference>
<keyword evidence="2" id="KW-1185">Reference proteome</keyword>
<protein>
    <submittedName>
        <fullName evidence="1">Uncharacterized protein</fullName>
    </submittedName>
</protein>